<accession>A0ABP9M4H8</accession>
<dbReference type="PANTHER" id="PTHR47371:SF3">
    <property type="entry name" value="PHOSPHOGLYCEROL TRANSFERASE I"/>
    <property type="match status" value="1"/>
</dbReference>
<dbReference type="EMBL" id="BAABKD010000009">
    <property type="protein sequence ID" value="GAA5091007.1"/>
    <property type="molecule type" value="Genomic_DNA"/>
</dbReference>
<dbReference type="InterPro" id="IPR050448">
    <property type="entry name" value="OpgB/LTA_synthase_biosynth"/>
</dbReference>
<dbReference type="CDD" id="cd16015">
    <property type="entry name" value="LTA_synthase"/>
    <property type="match status" value="1"/>
</dbReference>
<organism evidence="8 9">
    <name type="scientific">Paenalcaligenes hermetiae</name>
    <dbReference type="NCBI Taxonomy" id="1157987"/>
    <lineage>
        <taxon>Bacteria</taxon>
        <taxon>Pseudomonadati</taxon>
        <taxon>Pseudomonadota</taxon>
        <taxon>Betaproteobacteria</taxon>
        <taxon>Burkholderiales</taxon>
        <taxon>Alcaligenaceae</taxon>
        <taxon>Paenalcaligenes</taxon>
    </lineage>
</organism>
<evidence type="ECO:0000256" key="5">
    <source>
        <dbReference type="ARBA" id="ARBA00023136"/>
    </source>
</evidence>
<name>A0ABP9M4H8_9BURK</name>
<feature type="transmembrane region" description="Helical" evidence="6">
    <location>
        <begin position="118"/>
        <end position="140"/>
    </location>
</feature>
<protein>
    <submittedName>
        <fullName evidence="8">LTA synthase family protein</fullName>
    </submittedName>
</protein>
<comment type="subcellular location">
    <subcellularLocation>
        <location evidence="1">Cell membrane</location>
        <topology evidence="1">Multi-pass membrane protein</topology>
    </subcellularLocation>
</comment>
<dbReference type="PANTHER" id="PTHR47371">
    <property type="entry name" value="LIPOTEICHOIC ACID SYNTHASE"/>
    <property type="match status" value="1"/>
</dbReference>
<feature type="transmembrane region" description="Helical" evidence="6">
    <location>
        <begin position="37"/>
        <end position="54"/>
    </location>
</feature>
<sequence length="510" mass="56432">MALLSLSRLGLCLWQYERVQAVNGWVPILWGGLRIDLHLIAALTAIPWLFAPWLDDAAAAHRVLALYLSLGGMLIVLLEISTPQFILEYDTRPNRLYVDYLKHPKEVFGMLWKGYKGIVLGGSLLWLVISAANFYALTVVATPLTALHWPSALGCSLLSAIVLFGLIRGTWRHRPINPSTVAFCGDAMVNTLALNSLYSVLYAIYSIKNERSAEQAYGKIPADQMIHIIRKQAGIEQPASHPLLPTLHSSSPAQSHTQPKNIVLIVEESLGAQYIGNLGGSGLTPWIDYLSQEAWNFTRAYATGTRSVRGLEAISAGFPPTLSDAAVRLSGAQSRFFTLAQLLNQQGYVSRFIYGGEAHFDNMKSFFLGNGFTELHDQATFKNPAFTGTWGVSDEDMFNRLHTLLSQQKPTDPPSLNLAFSVSNHSPWEYPEGRITPIGEPASVENTVRYADWALGQFFAQARQSDYWDNTLFLVVADHDARVGGKSLVPLQHFHIPVMILPNLMRVGAQ</sequence>
<reference evidence="9" key="1">
    <citation type="journal article" date="2019" name="Int. J. Syst. Evol. Microbiol.">
        <title>The Global Catalogue of Microorganisms (GCM) 10K type strain sequencing project: providing services to taxonomists for standard genome sequencing and annotation.</title>
        <authorList>
            <consortium name="The Broad Institute Genomics Platform"/>
            <consortium name="The Broad Institute Genome Sequencing Center for Infectious Disease"/>
            <person name="Wu L."/>
            <person name="Ma J."/>
        </authorList>
    </citation>
    <scope>NUCLEOTIDE SEQUENCE [LARGE SCALE GENOMIC DNA]</scope>
    <source>
        <strain evidence="9">JCM 18423</strain>
    </source>
</reference>
<dbReference type="SUPFAM" id="SSF53649">
    <property type="entry name" value="Alkaline phosphatase-like"/>
    <property type="match status" value="1"/>
</dbReference>
<evidence type="ECO:0000256" key="2">
    <source>
        <dbReference type="ARBA" id="ARBA00022475"/>
    </source>
</evidence>
<evidence type="ECO:0000313" key="8">
    <source>
        <dbReference type="EMBL" id="GAA5091007.1"/>
    </source>
</evidence>
<dbReference type="Proteomes" id="UP001500227">
    <property type="component" value="Unassembled WGS sequence"/>
</dbReference>
<dbReference type="InterPro" id="IPR017850">
    <property type="entry name" value="Alkaline_phosphatase_core_sf"/>
</dbReference>
<evidence type="ECO:0000256" key="6">
    <source>
        <dbReference type="SAM" id="Phobius"/>
    </source>
</evidence>
<dbReference type="Gene3D" id="3.40.720.10">
    <property type="entry name" value="Alkaline Phosphatase, subunit A"/>
    <property type="match status" value="1"/>
</dbReference>
<feature type="domain" description="Sulfatase N-terminal" evidence="7">
    <location>
        <begin position="260"/>
        <end position="502"/>
    </location>
</feature>
<feature type="transmembrane region" description="Helical" evidence="6">
    <location>
        <begin position="66"/>
        <end position="87"/>
    </location>
</feature>
<feature type="transmembrane region" description="Helical" evidence="6">
    <location>
        <begin position="147"/>
        <end position="167"/>
    </location>
</feature>
<keyword evidence="4 6" id="KW-1133">Transmembrane helix</keyword>
<keyword evidence="5 6" id="KW-0472">Membrane</keyword>
<evidence type="ECO:0000256" key="4">
    <source>
        <dbReference type="ARBA" id="ARBA00022989"/>
    </source>
</evidence>
<proteinExistence type="predicted"/>
<evidence type="ECO:0000313" key="9">
    <source>
        <dbReference type="Proteomes" id="UP001500227"/>
    </source>
</evidence>
<keyword evidence="2" id="KW-1003">Cell membrane</keyword>
<evidence type="ECO:0000256" key="1">
    <source>
        <dbReference type="ARBA" id="ARBA00004651"/>
    </source>
</evidence>
<dbReference type="InterPro" id="IPR000917">
    <property type="entry name" value="Sulfatase_N"/>
</dbReference>
<keyword evidence="9" id="KW-1185">Reference proteome</keyword>
<evidence type="ECO:0000259" key="7">
    <source>
        <dbReference type="Pfam" id="PF00884"/>
    </source>
</evidence>
<keyword evidence="3 6" id="KW-0812">Transmembrane</keyword>
<evidence type="ECO:0000256" key="3">
    <source>
        <dbReference type="ARBA" id="ARBA00022692"/>
    </source>
</evidence>
<gene>
    <name evidence="8" type="ORF">GCM10023337_16220</name>
</gene>
<comment type="caution">
    <text evidence="8">The sequence shown here is derived from an EMBL/GenBank/DDBJ whole genome shotgun (WGS) entry which is preliminary data.</text>
</comment>
<feature type="transmembrane region" description="Helical" evidence="6">
    <location>
        <begin position="187"/>
        <end position="205"/>
    </location>
</feature>
<dbReference type="Pfam" id="PF00884">
    <property type="entry name" value="Sulfatase"/>
    <property type="match status" value="1"/>
</dbReference>